<dbReference type="EMBL" id="MT360681">
    <property type="protein sequence ID" value="QJT70564.1"/>
    <property type="molecule type" value="Genomic_DNA"/>
</dbReference>
<dbReference type="GO" id="GO:0003677">
    <property type="term" value="F:DNA binding"/>
    <property type="evidence" value="ECO:0007669"/>
    <property type="project" value="InterPro"/>
</dbReference>
<dbReference type="GO" id="GO:0009007">
    <property type="term" value="F:site-specific DNA-methyltransferase (adenine-specific) activity"/>
    <property type="evidence" value="ECO:0007669"/>
    <property type="project" value="InterPro"/>
</dbReference>
<dbReference type="InterPro" id="IPR008593">
    <property type="entry name" value="Dam_MeTrfase"/>
</dbReference>
<reference evidence="1 2" key="1">
    <citation type="submission" date="2020-04" db="EMBL/GenBank/DDBJ databases">
        <authorList>
            <person name="Kumar P."/>
            <person name="Meghvansi M.K."/>
            <person name="Kamboj D.V."/>
        </authorList>
    </citation>
    <scope>NUCLEOTIDE SEQUENCE [LARGE SCALE GENOMIC DNA]</scope>
</reference>
<name>A0A6M5C9T6_9CAUD</name>
<protein>
    <submittedName>
        <fullName evidence="1">DNA N-6-adenine-methyltransferase</fullName>
    </submittedName>
</protein>
<evidence type="ECO:0000313" key="1">
    <source>
        <dbReference type="EMBL" id="QJT70564.1"/>
    </source>
</evidence>
<sequence length="250" mass="29096">MAQSFAPVLTKVLFHHVFYSDHELLISVCYGSESAKLTHAAQEGFSKETEVTFEQIERETFIGNALATGGHYRAVKPNQYYKVTGNRYNGSNTPDIVRDLWSTPSEVVEWMESEYGDYDIDAAASKENAVCEKFYSKETNCLKRWWGSNKHIWLNPPYSNITPFVKKAIEQMEHNNQIDILLPCDTSTGWFYEAQQKAAEIIWITGEVYRRTEQNIPAQDALLSLQRLQVNQCRKQQRKRYFHHARTERR</sequence>
<keyword evidence="2" id="KW-1185">Reference proteome</keyword>
<dbReference type="Pfam" id="PF05869">
    <property type="entry name" value="Dam"/>
    <property type="match status" value="1"/>
</dbReference>
<dbReference type="Proteomes" id="UP000504733">
    <property type="component" value="Segment"/>
</dbReference>
<dbReference type="NCBIfam" id="TIGR01712">
    <property type="entry name" value="phage_N6A_met"/>
    <property type="match status" value="1"/>
</dbReference>
<dbReference type="GO" id="GO:0009307">
    <property type="term" value="P:DNA restriction-modification system"/>
    <property type="evidence" value="ECO:0007669"/>
    <property type="project" value="InterPro"/>
</dbReference>
<gene>
    <name evidence="1" type="ORF">SD1_35</name>
</gene>
<proteinExistence type="predicted"/>
<organism evidence="1 2">
    <name type="scientific">Shigella phage 2019SD1</name>
    <dbReference type="NCBI Taxonomy" id="2848074"/>
    <lineage>
        <taxon>Viruses</taxon>
        <taxon>Duplodnaviria</taxon>
        <taxon>Heunggongvirae</taxon>
        <taxon>Uroviricota</taxon>
        <taxon>Caudoviricetes</taxon>
        <taxon>Drexlerviridae</taxon>
        <taxon>Tempevirinae</taxon>
        <taxon>Hanrivervirus</taxon>
        <taxon>Hanrivervirus hv2019SD1</taxon>
    </lineage>
</organism>
<evidence type="ECO:0000313" key="2">
    <source>
        <dbReference type="Proteomes" id="UP000504733"/>
    </source>
</evidence>
<accession>A0A6M5C9T6</accession>